<gene>
    <name evidence="2" type="ORF">RHRU231_390162</name>
</gene>
<dbReference type="Proteomes" id="UP000042997">
    <property type="component" value="Unassembled WGS sequence"/>
</dbReference>
<dbReference type="InterPro" id="IPR046366">
    <property type="entry name" value="MPAB"/>
</dbReference>
<dbReference type="Pfam" id="PF09995">
    <property type="entry name" value="MPAB_Lcp_cat"/>
    <property type="match status" value="1"/>
</dbReference>
<reference evidence="2 3" key="1">
    <citation type="journal article" date="2014" name="Genome Announc.">
        <title>Draft Genome Sequence of Propane- and Butane-Oxidizing Actinobacterium Rhodococcus ruber IEGM 231.</title>
        <authorList>
            <person name="Ivshina I.B."/>
            <person name="Kuyukina M.S."/>
            <person name="Krivoruchko A.V."/>
            <person name="Barbe V."/>
            <person name="Fischer C."/>
        </authorList>
    </citation>
    <scope>NUCLEOTIDE SEQUENCE [LARGE SCALE GENOMIC DNA]</scope>
</reference>
<dbReference type="EMBL" id="CCSD01000049">
    <property type="protein sequence ID" value="CDZ88245.1"/>
    <property type="molecule type" value="Genomic_DNA"/>
</dbReference>
<feature type="domain" description="ER-bound oxygenase mpaB/mpaB'/Rubber oxygenase catalytic" evidence="1">
    <location>
        <begin position="35"/>
        <end position="286"/>
    </location>
</feature>
<dbReference type="eggNOG" id="COG3662">
    <property type="taxonomic scope" value="Bacteria"/>
</dbReference>
<evidence type="ECO:0000313" key="3">
    <source>
        <dbReference type="Proteomes" id="UP000042997"/>
    </source>
</evidence>
<sequence>MRNVTIGRQVRREIERLDPLRDDRAVARLSLEVLHGNAMLVNALFTVSFIRQVAVPGIAKILHRRGRGDIVVRTAKRNDDTMVFFGKFLELGYDTSEGLAWIERLNEIHGHFPIRNEDSLYTLATLVLEPQRIAALVGSRPFSGTELQAQWHFWRGVAAAQRITDIPGSRDELARWTADFEAAEYARTDDGLAVTRRLVDDFADRWFPGPLRPLAPEVLSTFCDDRLRAVQSLPEPRPALAYVARSAVRTYFAATGLRPVRRDRSFVETFGTARYGPRDRDAVGYRRPAPARRP</sequence>
<dbReference type="GeneID" id="66835808"/>
<protein>
    <recommendedName>
        <fullName evidence="1">ER-bound oxygenase mpaB/mpaB'/Rubber oxygenase catalytic domain-containing protein</fullName>
    </recommendedName>
</protein>
<name>A0A098BJ38_9NOCA</name>
<dbReference type="GO" id="GO:0016491">
    <property type="term" value="F:oxidoreductase activity"/>
    <property type="evidence" value="ECO:0007669"/>
    <property type="project" value="InterPro"/>
</dbReference>
<evidence type="ECO:0000313" key="2">
    <source>
        <dbReference type="EMBL" id="CDZ88245.1"/>
    </source>
</evidence>
<proteinExistence type="predicted"/>
<dbReference type="RefSeq" id="WP_225222418.1">
    <property type="nucleotide sequence ID" value="NZ_CP024890.1"/>
</dbReference>
<dbReference type="InterPro" id="IPR018713">
    <property type="entry name" value="MPAB/Lcp_cat_dom"/>
</dbReference>
<evidence type="ECO:0000259" key="1">
    <source>
        <dbReference type="Pfam" id="PF09995"/>
    </source>
</evidence>
<dbReference type="PANTHER" id="PTHR36124:SF1">
    <property type="entry name" value="ER-BOUND OXYGENASE MPAB_MPAB'_RUBBER OXYGENASE CATALYTIC DOMAIN-CONTAINING PROTEIN"/>
    <property type="match status" value="1"/>
</dbReference>
<dbReference type="PANTHER" id="PTHR36124">
    <property type="match status" value="1"/>
</dbReference>
<organism evidence="2 3">
    <name type="scientific">Rhodococcus ruber</name>
    <dbReference type="NCBI Taxonomy" id="1830"/>
    <lineage>
        <taxon>Bacteria</taxon>
        <taxon>Bacillati</taxon>
        <taxon>Actinomycetota</taxon>
        <taxon>Actinomycetes</taxon>
        <taxon>Mycobacteriales</taxon>
        <taxon>Nocardiaceae</taxon>
        <taxon>Rhodococcus</taxon>
    </lineage>
</organism>
<dbReference type="AlphaFoldDB" id="A0A098BJ38"/>
<accession>A0A098BJ38</accession>